<evidence type="ECO:0000313" key="3">
    <source>
        <dbReference type="Proteomes" id="UP000000939"/>
    </source>
</evidence>
<dbReference type="InterPro" id="IPR055346">
    <property type="entry name" value="Fe-S_cluster_assembly_SufBD"/>
</dbReference>
<dbReference type="PANTHER" id="PTHR43575:SF1">
    <property type="entry name" value="PROTEIN ABCI7, CHLOROPLASTIC"/>
    <property type="match status" value="1"/>
</dbReference>
<dbReference type="EMBL" id="CP001999">
    <property type="protein sequence ID" value="ADG92536.1"/>
    <property type="molecule type" value="Genomic_DNA"/>
</dbReference>
<name>D5V2V4_ARCNC</name>
<gene>
    <name evidence="2" type="ordered locus">Arnit_0872</name>
</gene>
<dbReference type="InterPro" id="IPR000825">
    <property type="entry name" value="SUF_FeS_clus_asmbl_SufBD_core"/>
</dbReference>
<evidence type="ECO:0000259" key="1">
    <source>
        <dbReference type="Pfam" id="PF01458"/>
    </source>
</evidence>
<dbReference type="InterPro" id="IPR037284">
    <property type="entry name" value="SUF_FeS_clus_asmbl_SufBD_sf"/>
</dbReference>
<dbReference type="Proteomes" id="UP000000939">
    <property type="component" value="Chromosome"/>
</dbReference>
<dbReference type="OrthoDB" id="9768262at2"/>
<organism evidence="2 3">
    <name type="scientific">Arcobacter nitrofigilis (strain ATCC 33309 / DSM 7299 / CCUG 15893 / LMG 7604 / NCTC 12251 / CI)</name>
    <name type="common">Campylobacter nitrofigilis</name>
    <dbReference type="NCBI Taxonomy" id="572480"/>
    <lineage>
        <taxon>Bacteria</taxon>
        <taxon>Pseudomonadati</taxon>
        <taxon>Campylobacterota</taxon>
        <taxon>Epsilonproteobacteria</taxon>
        <taxon>Campylobacterales</taxon>
        <taxon>Arcobacteraceae</taxon>
        <taxon>Arcobacter</taxon>
    </lineage>
</organism>
<dbReference type="Pfam" id="PF01458">
    <property type="entry name" value="SUFBD_core"/>
    <property type="match status" value="1"/>
</dbReference>
<dbReference type="AlphaFoldDB" id="D5V2V4"/>
<dbReference type="STRING" id="572480.Arnit_0872"/>
<dbReference type="eggNOG" id="COG0719">
    <property type="taxonomic scope" value="Bacteria"/>
</dbReference>
<dbReference type="PANTHER" id="PTHR43575">
    <property type="entry name" value="PROTEIN ABCI7, CHLOROPLASTIC"/>
    <property type="match status" value="1"/>
</dbReference>
<dbReference type="RefSeq" id="WP_013134681.1">
    <property type="nucleotide sequence ID" value="NC_014166.1"/>
</dbReference>
<evidence type="ECO:0000313" key="2">
    <source>
        <dbReference type="EMBL" id="ADG92536.1"/>
    </source>
</evidence>
<dbReference type="KEGG" id="ant:Arnit_0872"/>
<dbReference type="GO" id="GO:0016226">
    <property type="term" value="P:iron-sulfur cluster assembly"/>
    <property type="evidence" value="ECO:0007669"/>
    <property type="project" value="InterPro"/>
</dbReference>
<protein>
    <submittedName>
        <fullName evidence="2">SufBD protein</fullName>
    </submittedName>
</protein>
<reference evidence="2 3" key="1">
    <citation type="journal article" date="2010" name="Stand. Genomic Sci.">
        <title>Complete genome sequence of Arcobacter nitrofigilis type strain (CI).</title>
        <authorList>
            <person name="Pati A."/>
            <person name="Gronow S."/>
            <person name="Lapidus A."/>
            <person name="Copeland A."/>
            <person name="Glavina Del Rio T."/>
            <person name="Nolan M."/>
            <person name="Lucas S."/>
            <person name="Tice H."/>
            <person name="Cheng J.F."/>
            <person name="Han C."/>
            <person name="Chertkov O."/>
            <person name="Bruce D."/>
            <person name="Tapia R."/>
            <person name="Goodwin L."/>
            <person name="Pitluck S."/>
            <person name="Liolios K."/>
            <person name="Ivanova N."/>
            <person name="Mavromatis K."/>
            <person name="Chen A."/>
            <person name="Palaniappan K."/>
            <person name="Land M."/>
            <person name="Hauser L."/>
            <person name="Chang Y.J."/>
            <person name="Jeffries C.D."/>
            <person name="Detter J.C."/>
            <person name="Rohde M."/>
            <person name="Goker M."/>
            <person name="Bristow J."/>
            <person name="Eisen J.A."/>
            <person name="Markowitz V."/>
            <person name="Hugenholtz P."/>
            <person name="Klenk H.P."/>
            <person name="Kyrpides N.C."/>
        </authorList>
    </citation>
    <scope>NUCLEOTIDE SEQUENCE [LARGE SCALE GENOMIC DNA]</scope>
    <source>
        <strain evidence="3">ATCC 33309 / DSM 7299 / CCUG 15893 / LMG 7604 / NCTC 12251 / CI</strain>
    </source>
</reference>
<dbReference type="HOGENOM" id="CLU_808088_0_0_7"/>
<keyword evidence="3" id="KW-1185">Reference proteome</keyword>
<dbReference type="SUPFAM" id="SSF101960">
    <property type="entry name" value="Stabilizer of iron transporter SufD"/>
    <property type="match status" value="1"/>
</dbReference>
<proteinExistence type="predicted"/>
<sequence>MRNLDIKNFPIANKKIEEFRKCNVKNITELEFKENSFKDVSSFDFDYLKIEGFNTIFFANEKIKEQNLIDNITLKENTIIINKECKNPIVVLNYYDDENTIFEKDLKYIVDKNSDVTIFEIFISSSKKNFINQKRDFDIDNSSNMEYVYLQKLSLEDFLNIKFNPIIREDSKLKFFNFNFGALNAYNQFDINLDFLNSSFDMEALTTIAKKQEIANIVSTIHNGKNTSSSVKANHILDENSHGIFEVKARVNNEANNSAVIQNSQTTLLGDDAIINANPRLEIFIDELTASHGATTGSLDEDILYYLQSRGLSKKQASKMMLEAIEHRILDKITNEKIKNIIKEI</sequence>
<feature type="domain" description="SUF system FeS cluster assembly SufBD core" evidence="1">
    <location>
        <begin position="102"/>
        <end position="324"/>
    </location>
</feature>
<accession>D5V2V4</accession>